<evidence type="ECO:0000259" key="11">
    <source>
        <dbReference type="Pfam" id="PF02518"/>
    </source>
</evidence>
<dbReference type="EMBL" id="QOUI01000005">
    <property type="protein sequence ID" value="RCK69613.1"/>
    <property type="molecule type" value="Genomic_DNA"/>
</dbReference>
<accession>A0A367YUQ8</accession>
<feature type="transmembrane region" description="Helical" evidence="10">
    <location>
        <begin position="35"/>
        <end position="60"/>
    </location>
</feature>
<feature type="transmembrane region" description="Helical" evidence="10">
    <location>
        <begin position="178"/>
        <end position="201"/>
    </location>
</feature>
<dbReference type="InterPro" id="IPR003594">
    <property type="entry name" value="HATPase_dom"/>
</dbReference>
<evidence type="ECO:0000313" key="13">
    <source>
        <dbReference type="EMBL" id="RCK69613.1"/>
    </source>
</evidence>
<dbReference type="AlphaFoldDB" id="A0A367YUQ8"/>
<evidence type="ECO:0000256" key="6">
    <source>
        <dbReference type="ARBA" id="ARBA00022777"/>
    </source>
</evidence>
<dbReference type="InterPro" id="IPR050482">
    <property type="entry name" value="Sensor_HK_TwoCompSys"/>
</dbReference>
<feature type="domain" description="Signal transduction histidine kinase subgroup 3 dimerisation and phosphoacceptor" evidence="12">
    <location>
        <begin position="224"/>
        <end position="289"/>
    </location>
</feature>
<gene>
    <name evidence="13" type="ORF">DT076_09125</name>
</gene>
<dbReference type="Gene3D" id="3.30.565.10">
    <property type="entry name" value="Histidine kinase-like ATPase, C-terminal domain"/>
    <property type="match status" value="1"/>
</dbReference>
<dbReference type="GO" id="GO:0005524">
    <property type="term" value="F:ATP binding"/>
    <property type="evidence" value="ECO:0007669"/>
    <property type="project" value="UniProtKB-KW"/>
</dbReference>
<evidence type="ECO:0000256" key="10">
    <source>
        <dbReference type="SAM" id="Phobius"/>
    </source>
</evidence>
<comment type="caution">
    <text evidence="13">The sequence shown here is derived from an EMBL/GenBank/DDBJ whole genome shotgun (WGS) entry which is preliminary data.</text>
</comment>
<keyword evidence="10" id="KW-0812">Transmembrane</keyword>
<dbReference type="PANTHER" id="PTHR24421">
    <property type="entry name" value="NITRATE/NITRITE SENSOR PROTEIN NARX-RELATED"/>
    <property type="match status" value="1"/>
</dbReference>
<evidence type="ECO:0000256" key="3">
    <source>
        <dbReference type="ARBA" id="ARBA00022553"/>
    </source>
</evidence>
<keyword evidence="4" id="KW-0808">Transferase</keyword>
<feature type="transmembrane region" description="Helical" evidence="10">
    <location>
        <begin position="108"/>
        <end position="125"/>
    </location>
</feature>
<name>A0A367YUQ8_9ACTN</name>
<evidence type="ECO:0000256" key="9">
    <source>
        <dbReference type="SAM" id="MobiDB-lite"/>
    </source>
</evidence>
<keyword evidence="5" id="KW-0547">Nucleotide-binding</keyword>
<dbReference type="SUPFAM" id="SSF55874">
    <property type="entry name" value="ATPase domain of HSP90 chaperone/DNA topoisomerase II/histidine kinase"/>
    <property type="match status" value="1"/>
</dbReference>
<evidence type="ECO:0000259" key="12">
    <source>
        <dbReference type="Pfam" id="PF07730"/>
    </source>
</evidence>
<dbReference type="Pfam" id="PF07730">
    <property type="entry name" value="HisKA_3"/>
    <property type="match status" value="1"/>
</dbReference>
<protein>
    <recommendedName>
        <fullName evidence="2">histidine kinase</fullName>
        <ecNumber evidence="2">2.7.13.3</ecNumber>
    </recommendedName>
</protein>
<keyword evidence="7" id="KW-0067">ATP-binding</keyword>
<keyword evidence="10" id="KW-0472">Membrane</keyword>
<feature type="transmembrane region" description="Helical" evidence="10">
    <location>
        <begin position="154"/>
        <end position="172"/>
    </location>
</feature>
<dbReference type="Proteomes" id="UP000252770">
    <property type="component" value="Unassembled WGS sequence"/>
</dbReference>
<keyword evidence="14" id="KW-1185">Reference proteome</keyword>
<proteinExistence type="predicted"/>
<feature type="transmembrane region" description="Helical" evidence="10">
    <location>
        <begin position="80"/>
        <end position="101"/>
    </location>
</feature>
<dbReference type="EC" id="2.7.13.3" evidence="2"/>
<dbReference type="GO" id="GO:0016020">
    <property type="term" value="C:membrane"/>
    <property type="evidence" value="ECO:0007669"/>
    <property type="project" value="InterPro"/>
</dbReference>
<feature type="region of interest" description="Disordered" evidence="9">
    <location>
        <begin position="1"/>
        <end position="26"/>
    </location>
</feature>
<dbReference type="GO" id="GO:0000155">
    <property type="term" value="F:phosphorelay sensor kinase activity"/>
    <property type="evidence" value="ECO:0007669"/>
    <property type="project" value="InterPro"/>
</dbReference>
<feature type="domain" description="Histidine kinase/HSP90-like ATPase" evidence="11">
    <location>
        <begin position="333"/>
        <end position="420"/>
    </location>
</feature>
<keyword evidence="8" id="KW-0902">Two-component regulatory system</keyword>
<comment type="catalytic activity">
    <reaction evidence="1">
        <text>ATP + protein L-histidine = ADP + protein N-phospho-L-histidine.</text>
        <dbReference type="EC" id="2.7.13.3"/>
    </reaction>
</comment>
<sequence>MRGARRPSYARQRAPADGHRTTGGGPMVRAHPRVLLLDVPLALLVGATTWVSLFLAKLPVGGPYGAPWEGGGPPWREPAAPPFAVADVPPLLGVVVLALVVALALRRLRPLAAFLGVALAAAVLLAADAPFWPLCFAPALALLALASSSAPRRYLPWTALLVPVLALGWWPFETEQLALGSTTSTTFALVVFAVALLLGTLHRARRLAAQRIRAEELRQSADAERLRIAREVHDVVGHSLSVITMQAGVALHVVDRRPDQVEESLRAIRRTGLEAMAELRAAMGVFRDGEVGTAPLAGLDRIPVVVEELRAAGRQVGLEVADDLGEVSPTVAHAAYRIVQESLTNVGKHAGGAPAEVRLTREGSTLVVSVVDSGPVLAHPPEPGHGIAGMTERARGVGGSLDVRAVPDGGVRVTARLPLQGDAGRGSGGGR</sequence>
<dbReference type="InterPro" id="IPR011712">
    <property type="entry name" value="Sig_transdc_His_kin_sub3_dim/P"/>
</dbReference>
<keyword evidence="10" id="KW-1133">Transmembrane helix</keyword>
<dbReference type="InterPro" id="IPR036890">
    <property type="entry name" value="HATPase_C_sf"/>
</dbReference>
<dbReference type="CDD" id="cd16917">
    <property type="entry name" value="HATPase_UhpB-NarQ-NarX-like"/>
    <property type="match status" value="1"/>
</dbReference>
<keyword evidence="3" id="KW-0597">Phosphoprotein</keyword>
<reference evidence="13 14" key="1">
    <citation type="submission" date="2018-07" db="EMBL/GenBank/DDBJ databases">
        <title>Desertimonas flava gen. nov. sp. nov.</title>
        <authorList>
            <person name="Liu S."/>
        </authorList>
    </citation>
    <scope>NUCLEOTIDE SEQUENCE [LARGE SCALE GENOMIC DNA]</scope>
    <source>
        <strain evidence="13 14">16Sb5-5</strain>
    </source>
</reference>
<dbReference type="PANTHER" id="PTHR24421:SF10">
    <property type="entry name" value="NITRATE_NITRITE SENSOR PROTEIN NARQ"/>
    <property type="match status" value="1"/>
</dbReference>
<keyword evidence="6 13" id="KW-0418">Kinase</keyword>
<dbReference type="Pfam" id="PF02518">
    <property type="entry name" value="HATPase_c"/>
    <property type="match status" value="1"/>
</dbReference>
<evidence type="ECO:0000256" key="5">
    <source>
        <dbReference type="ARBA" id="ARBA00022741"/>
    </source>
</evidence>
<organism evidence="13 14">
    <name type="scientific">Desertihabitans brevis</name>
    <dbReference type="NCBI Taxonomy" id="2268447"/>
    <lineage>
        <taxon>Bacteria</taxon>
        <taxon>Bacillati</taxon>
        <taxon>Actinomycetota</taxon>
        <taxon>Actinomycetes</taxon>
        <taxon>Propionibacteriales</taxon>
        <taxon>Propionibacteriaceae</taxon>
        <taxon>Desertihabitans</taxon>
    </lineage>
</organism>
<dbReference type="Gene3D" id="1.20.5.1930">
    <property type="match status" value="1"/>
</dbReference>
<evidence type="ECO:0000256" key="7">
    <source>
        <dbReference type="ARBA" id="ARBA00022840"/>
    </source>
</evidence>
<dbReference type="GO" id="GO:0046983">
    <property type="term" value="F:protein dimerization activity"/>
    <property type="evidence" value="ECO:0007669"/>
    <property type="project" value="InterPro"/>
</dbReference>
<evidence type="ECO:0000313" key="14">
    <source>
        <dbReference type="Proteomes" id="UP000252770"/>
    </source>
</evidence>
<evidence type="ECO:0000256" key="4">
    <source>
        <dbReference type="ARBA" id="ARBA00022679"/>
    </source>
</evidence>
<evidence type="ECO:0000256" key="2">
    <source>
        <dbReference type="ARBA" id="ARBA00012438"/>
    </source>
</evidence>
<evidence type="ECO:0000256" key="8">
    <source>
        <dbReference type="ARBA" id="ARBA00023012"/>
    </source>
</evidence>
<evidence type="ECO:0000256" key="1">
    <source>
        <dbReference type="ARBA" id="ARBA00000085"/>
    </source>
</evidence>